<evidence type="ECO:0000256" key="3">
    <source>
        <dbReference type="PROSITE-ProRule" id="PRU00284"/>
    </source>
</evidence>
<feature type="transmembrane region" description="Helical" evidence="4">
    <location>
        <begin position="29"/>
        <end position="48"/>
    </location>
</feature>
<keyword evidence="4" id="KW-0812">Transmembrane</keyword>
<gene>
    <name evidence="6" type="ORF">JFN88_05080</name>
</gene>
<dbReference type="PANTHER" id="PTHR32089:SF112">
    <property type="entry name" value="LYSOZYME-LIKE PROTEIN-RELATED"/>
    <property type="match status" value="1"/>
</dbReference>
<keyword evidence="7" id="KW-1185">Reference proteome</keyword>
<dbReference type="PANTHER" id="PTHR32089">
    <property type="entry name" value="METHYL-ACCEPTING CHEMOTAXIS PROTEIN MCPB"/>
    <property type="match status" value="1"/>
</dbReference>
<dbReference type="SMART" id="SM00283">
    <property type="entry name" value="MA"/>
    <property type="match status" value="1"/>
</dbReference>
<keyword evidence="4" id="KW-0472">Membrane</keyword>
<proteinExistence type="inferred from homology"/>
<name>A0A934J3A5_9BACL</name>
<dbReference type="Gene3D" id="6.10.340.10">
    <property type="match status" value="1"/>
</dbReference>
<dbReference type="GO" id="GO:0006935">
    <property type="term" value="P:chemotaxis"/>
    <property type="evidence" value="ECO:0007669"/>
    <property type="project" value="InterPro"/>
</dbReference>
<dbReference type="EMBL" id="JAELUP010000013">
    <property type="protein sequence ID" value="MBJ6360693.1"/>
    <property type="molecule type" value="Genomic_DNA"/>
</dbReference>
<dbReference type="GO" id="GO:0007165">
    <property type="term" value="P:signal transduction"/>
    <property type="evidence" value="ECO:0007669"/>
    <property type="project" value="UniProtKB-KW"/>
</dbReference>
<evidence type="ECO:0000259" key="5">
    <source>
        <dbReference type="PROSITE" id="PS50111"/>
    </source>
</evidence>
<evidence type="ECO:0000313" key="6">
    <source>
        <dbReference type="EMBL" id="MBJ6360693.1"/>
    </source>
</evidence>
<dbReference type="PRINTS" id="PR00260">
    <property type="entry name" value="CHEMTRNSDUCR"/>
</dbReference>
<evidence type="ECO:0000256" key="4">
    <source>
        <dbReference type="SAM" id="Phobius"/>
    </source>
</evidence>
<sequence length="593" mass="66680">MKVKKTKTNKLKLPQFSFINLRGGIVKQLIVVMAIITFVNVASGFTIMKLQGVISKDIEDTNILSERERGYRAISDLLLETMLLMVPSIQSGTTNPKDATEVKIQENLEEIPLQLDKLEKDFEALDLQFPSGADETKYYNQVNVINMAFNNLVSIRNNLHQAVIEVEPGELIQKLIETYTVILQYSSDKLDEKFENNIASTKDSVSERLNMTTAVILINIIILAMLPFLMSIRVSMNIRSGLKNITRRINSYKDGDFTYSEQYKKKNEFGAIDKMLEEMGLNLRSTIRSTHHVRNEVLRISQAMDEQSSENIKASESVRDSIETSKTILANQYEETSSISSITEQVSASSQEIDASSQHINEDMQRMRQSSQLGLQRMNEVMVQMNQTIKQFDSLMQAFKSIEIRYANVSVFLRGIQDINEQTNLLSLNASIESARAGEHGRGFAVVAGEIRKMSGQTDDIAKNISAELKQIQADLEQSRSQMATFGNVIQQTKEAGEHTSLTFQQLESQSGILSEQVNDISIAIGEISRGMNLIVESVETMTNISSDVNDRMGSMSEISQQQQQVSHELQQLSGNLKEASLHLQEKTSLFKI</sequence>
<reference evidence="6" key="1">
    <citation type="submission" date="2020-12" db="EMBL/GenBank/DDBJ databases">
        <authorList>
            <person name="Huq M.A."/>
        </authorList>
    </citation>
    <scope>NUCLEOTIDE SEQUENCE</scope>
    <source>
        <strain evidence="6">MAHUQ-46</strain>
    </source>
</reference>
<dbReference type="InterPro" id="IPR004089">
    <property type="entry name" value="MCPsignal_dom"/>
</dbReference>
<dbReference type="GO" id="GO:0016020">
    <property type="term" value="C:membrane"/>
    <property type="evidence" value="ECO:0007669"/>
    <property type="project" value="InterPro"/>
</dbReference>
<protein>
    <submittedName>
        <fullName evidence="6">Methyl-accepting chemotaxis protein</fullName>
    </submittedName>
</protein>
<dbReference type="GO" id="GO:0004888">
    <property type="term" value="F:transmembrane signaling receptor activity"/>
    <property type="evidence" value="ECO:0007669"/>
    <property type="project" value="InterPro"/>
</dbReference>
<dbReference type="SUPFAM" id="SSF58104">
    <property type="entry name" value="Methyl-accepting chemotaxis protein (MCP) signaling domain"/>
    <property type="match status" value="1"/>
</dbReference>
<dbReference type="Gene3D" id="1.10.287.950">
    <property type="entry name" value="Methyl-accepting chemotaxis protein"/>
    <property type="match status" value="1"/>
</dbReference>
<evidence type="ECO:0000313" key="7">
    <source>
        <dbReference type="Proteomes" id="UP000640274"/>
    </source>
</evidence>
<organism evidence="6 7">
    <name type="scientific">Paenibacillus roseus</name>
    <dbReference type="NCBI Taxonomy" id="2798579"/>
    <lineage>
        <taxon>Bacteria</taxon>
        <taxon>Bacillati</taxon>
        <taxon>Bacillota</taxon>
        <taxon>Bacilli</taxon>
        <taxon>Bacillales</taxon>
        <taxon>Paenibacillaceae</taxon>
        <taxon>Paenibacillus</taxon>
    </lineage>
</organism>
<dbReference type="Pfam" id="PF00015">
    <property type="entry name" value="MCPsignal"/>
    <property type="match status" value="1"/>
</dbReference>
<dbReference type="AlphaFoldDB" id="A0A934J3A5"/>
<feature type="domain" description="Methyl-accepting transducer" evidence="5">
    <location>
        <begin position="307"/>
        <end position="543"/>
    </location>
</feature>
<accession>A0A934J3A5</accession>
<evidence type="ECO:0000256" key="2">
    <source>
        <dbReference type="ARBA" id="ARBA00029447"/>
    </source>
</evidence>
<keyword evidence="1 3" id="KW-0807">Transducer</keyword>
<dbReference type="PROSITE" id="PS50111">
    <property type="entry name" value="CHEMOTAXIS_TRANSDUC_2"/>
    <property type="match status" value="1"/>
</dbReference>
<comment type="similarity">
    <text evidence="2">Belongs to the methyl-accepting chemotaxis (MCP) protein family.</text>
</comment>
<keyword evidence="4" id="KW-1133">Transmembrane helix</keyword>
<evidence type="ECO:0000256" key="1">
    <source>
        <dbReference type="ARBA" id="ARBA00023224"/>
    </source>
</evidence>
<dbReference type="Proteomes" id="UP000640274">
    <property type="component" value="Unassembled WGS sequence"/>
</dbReference>
<dbReference type="InterPro" id="IPR004090">
    <property type="entry name" value="Chemotax_Me-accpt_rcpt"/>
</dbReference>
<comment type="caution">
    <text evidence="6">The sequence shown here is derived from an EMBL/GenBank/DDBJ whole genome shotgun (WGS) entry which is preliminary data.</text>
</comment>